<feature type="transmembrane region" description="Helical" evidence="6">
    <location>
        <begin position="269"/>
        <end position="286"/>
    </location>
</feature>
<feature type="transmembrane region" description="Helical" evidence="6">
    <location>
        <begin position="306"/>
        <end position="328"/>
    </location>
</feature>
<feature type="transmembrane region" description="Helical" evidence="6">
    <location>
        <begin position="243"/>
        <end position="263"/>
    </location>
</feature>
<evidence type="ECO:0000256" key="5">
    <source>
        <dbReference type="ARBA" id="ARBA00023136"/>
    </source>
</evidence>
<proteinExistence type="predicted"/>
<evidence type="ECO:0000256" key="4">
    <source>
        <dbReference type="ARBA" id="ARBA00022989"/>
    </source>
</evidence>
<feature type="transmembrane region" description="Helical" evidence="6">
    <location>
        <begin position="95"/>
        <end position="121"/>
    </location>
</feature>
<feature type="transmembrane region" description="Helical" evidence="6">
    <location>
        <begin position="29"/>
        <end position="46"/>
    </location>
</feature>
<feature type="transmembrane region" description="Helical" evidence="6">
    <location>
        <begin position="194"/>
        <end position="212"/>
    </location>
</feature>
<evidence type="ECO:0000256" key="3">
    <source>
        <dbReference type="ARBA" id="ARBA00022692"/>
    </source>
</evidence>
<name>A0ABS5VRA6_9BACT</name>
<keyword evidence="3 6" id="KW-0812">Transmembrane</keyword>
<comment type="caution">
    <text evidence="7">The sequence shown here is derived from an EMBL/GenBank/DDBJ whole genome shotgun (WGS) entry which is preliminary data.</text>
</comment>
<keyword evidence="5 6" id="KW-0472">Membrane</keyword>
<dbReference type="InterPro" id="IPR000537">
    <property type="entry name" value="UbiA_prenyltransferase"/>
</dbReference>
<protein>
    <submittedName>
        <fullName evidence="7">UbiA family prenyltransferase</fullName>
    </submittedName>
</protein>
<keyword evidence="2" id="KW-1003">Cell membrane</keyword>
<feature type="transmembrane region" description="Helical" evidence="6">
    <location>
        <begin position="164"/>
        <end position="182"/>
    </location>
</feature>
<keyword evidence="4 6" id="KW-1133">Transmembrane helix</keyword>
<feature type="transmembrane region" description="Helical" evidence="6">
    <location>
        <begin position="52"/>
        <end position="75"/>
    </location>
</feature>
<feature type="transmembrane region" description="Helical" evidence="6">
    <location>
        <begin position="127"/>
        <end position="143"/>
    </location>
</feature>
<evidence type="ECO:0000256" key="6">
    <source>
        <dbReference type="SAM" id="Phobius"/>
    </source>
</evidence>
<sequence>MSTTTTIEEEKKVNAGLRDYLAIARPDEWIKNIFVLPGMLFALAYYKTPIDFSLLLKIITGLASTCLVASANYVINEYLDADFDKHHPIKKKRSLVVKVANPFLVGIEYFIFASIGLSLAYLISVKFLYTAMFLLFMGIMYNVRPFRTKERVFLDVISESVNNPIRFALGWFMVIPSVGLYLDNKWDLEFWDTIPPLSIIIAYWMGGAFLMATKRFAEYRVINNPVVAGLYRKSFIYYTENKLLISMFFYAISCAFFMGIFLVKNRIEMLLSFPFFALLFAWYLKIGLLKDSPVQGYEKLYTRKWFMLYLFIFTVLICVLMFVDIPWLRWFLIKTRN</sequence>
<organism evidence="7 8">
    <name type="scientific">Chryseosolibacter indicus</name>
    <dbReference type="NCBI Taxonomy" id="2782351"/>
    <lineage>
        <taxon>Bacteria</taxon>
        <taxon>Pseudomonadati</taxon>
        <taxon>Bacteroidota</taxon>
        <taxon>Cytophagia</taxon>
        <taxon>Cytophagales</taxon>
        <taxon>Chryseotaleaceae</taxon>
        <taxon>Chryseosolibacter</taxon>
    </lineage>
</organism>
<dbReference type="Gene3D" id="1.10.357.140">
    <property type="entry name" value="UbiA prenyltransferase"/>
    <property type="match status" value="1"/>
</dbReference>
<evidence type="ECO:0000313" key="7">
    <source>
        <dbReference type="EMBL" id="MBT1703953.1"/>
    </source>
</evidence>
<gene>
    <name evidence="7" type="ORF">KK060_11715</name>
</gene>
<evidence type="ECO:0000313" key="8">
    <source>
        <dbReference type="Proteomes" id="UP000772618"/>
    </source>
</evidence>
<evidence type="ECO:0000256" key="2">
    <source>
        <dbReference type="ARBA" id="ARBA00022475"/>
    </source>
</evidence>
<evidence type="ECO:0000256" key="1">
    <source>
        <dbReference type="ARBA" id="ARBA00004141"/>
    </source>
</evidence>
<dbReference type="Pfam" id="PF01040">
    <property type="entry name" value="UbiA"/>
    <property type="match status" value="1"/>
</dbReference>
<keyword evidence="8" id="KW-1185">Reference proteome</keyword>
<dbReference type="InterPro" id="IPR044878">
    <property type="entry name" value="UbiA_sf"/>
</dbReference>
<reference evidence="7 8" key="1">
    <citation type="submission" date="2021-05" db="EMBL/GenBank/DDBJ databases">
        <title>A Polyphasic approach of four new species of the genus Ohtaekwangia: Ohtaekwangia histidinii sp. nov., Ohtaekwangia cretensis sp. nov., Ohtaekwangia indiensis sp. nov., Ohtaekwangia reichenbachii sp. nov. from diverse environment.</title>
        <authorList>
            <person name="Octaviana S."/>
        </authorList>
    </citation>
    <scope>NUCLEOTIDE SEQUENCE [LARGE SCALE GENOMIC DNA]</scope>
    <source>
        <strain evidence="7 8">PWU20</strain>
    </source>
</reference>
<comment type="subcellular location">
    <subcellularLocation>
        <location evidence="1">Membrane</location>
        <topology evidence="1">Multi-pass membrane protein</topology>
    </subcellularLocation>
</comment>
<dbReference type="EMBL" id="JAHESD010000023">
    <property type="protein sequence ID" value="MBT1703953.1"/>
    <property type="molecule type" value="Genomic_DNA"/>
</dbReference>
<dbReference type="Proteomes" id="UP000772618">
    <property type="component" value="Unassembled WGS sequence"/>
</dbReference>
<accession>A0ABS5VRA6</accession>